<dbReference type="Pfam" id="PF00187">
    <property type="entry name" value="Chitin_bind_1"/>
    <property type="match status" value="1"/>
</dbReference>
<dbReference type="OrthoDB" id="73875at2759"/>
<dbReference type="SUPFAM" id="SSF57016">
    <property type="entry name" value="Plant lectins/antimicrobial peptides"/>
    <property type="match status" value="1"/>
</dbReference>
<dbReference type="Gene3D" id="3.10.50.10">
    <property type="match status" value="1"/>
</dbReference>
<dbReference type="GO" id="GO:0006032">
    <property type="term" value="P:chitin catabolic process"/>
    <property type="evidence" value="ECO:0007669"/>
    <property type="project" value="UniProtKB-KW"/>
</dbReference>
<dbReference type="InterPro" id="IPR050314">
    <property type="entry name" value="Glycosyl_Hydrlase_18"/>
</dbReference>
<comment type="caution">
    <text evidence="8">Lacks conserved residue(s) required for the propagation of feature annotation.</text>
</comment>
<proteinExistence type="predicted"/>
<comment type="catalytic activity">
    <reaction evidence="1">
        <text>Random endo-hydrolysis of N-acetyl-beta-D-glucosaminide (1-&gt;4)-beta-linkages in chitin and chitodextrins.</text>
        <dbReference type="EC" id="3.2.1.14"/>
    </reaction>
</comment>
<dbReference type="Pfam" id="PF00704">
    <property type="entry name" value="Glyco_hydro_18"/>
    <property type="match status" value="1"/>
</dbReference>
<evidence type="ECO:0000256" key="8">
    <source>
        <dbReference type="PROSITE-ProRule" id="PRU00261"/>
    </source>
</evidence>
<dbReference type="CDD" id="cd06922">
    <property type="entry name" value="ChtBD1_GH18_1"/>
    <property type="match status" value="1"/>
</dbReference>
<name>A0A369K242_HYPMA</name>
<dbReference type="InterPro" id="IPR018371">
    <property type="entry name" value="Chitin-binding_1_CS"/>
</dbReference>
<evidence type="ECO:0000313" key="15">
    <source>
        <dbReference type="Proteomes" id="UP000076154"/>
    </source>
</evidence>
<dbReference type="GO" id="GO:0008061">
    <property type="term" value="F:chitin binding"/>
    <property type="evidence" value="ECO:0007669"/>
    <property type="project" value="UniProtKB-UniRule"/>
</dbReference>
<evidence type="ECO:0000256" key="7">
    <source>
        <dbReference type="ARBA" id="ARBA00023326"/>
    </source>
</evidence>
<evidence type="ECO:0000256" key="3">
    <source>
        <dbReference type="ARBA" id="ARBA00022801"/>
    </source>
</evidence>
<keyword evidence="11" id="KW-0732">Signal</keyword>
<dbReference type="InterPro" id="IPR001002">
    <property type="entry name" value="Chitin-bd_1"/>
</dbReference>
<feature type="disulfide bond" evidence="8">
    <location>
        <begin position="83"/>
        <end position="97"/>
    </location>
</feature>
<dbReference type="CDD" id="cd00035">
    <property type="entry name" value="ChtBD1"/>
    <property type="match status" value="1"/>
</dbReference>
<feature type="region of interest" description="Disordered" evidence="10">
    <location>
        <begin position="1080"/>
        <end position="1124"/>
    </location>
</feature>
<dbReference type="EMBL" id="LUEZ02000041">
    <property type="protein sequence ID" value="RDB24966.1"/>
    <property type="molecule type" value="Genomic_DNA"/>
</dbReference>
<dbReference type="InParanoid" id="A0A369K242"/>
<dbReference type="InterPro" id="IPR011583">
    <property type="entry name" value="Chitinase_II/V-like_cat"/>
</dbReference>
<reference evidence="14" key="1">
    <citation type="submission" date="2018-04" db="EMBL/GenBank/DDBJ databases">
        <title>Whole genome sequencing of Hypsizygus marmoreus.</title>
        <authorList>
            <person name="Choi I.-G."/>
            <person name="Min B."/>
            <person name="Kim J.-G."/>
            <person name="Kim S."/>
            <person name="Oh Y.-L."/>
            <person name="Kong W.-S."/>
            <person name="Park H."/>
            <person name="Jeong J."/>
            <person name="Song E.-S."/>
        </authorList>
    </citation>
    <scope>NUCLEOTIDE SEQUENCE [LARGE SCALE GENOMIC DNA]</scope>
    <source>
        <strain evidence="14">51987-8</strain>
    </source>
</reference>
<feature type="domain" description="Chitin-binding type-1" evidence="12">
    <location>
        <begin position="61"/>
        <end position="113"/>
    </location>
</feature>
<dbReference type="PANTHER" id="PTHR11177">
    <property type="entry name" value="CHITINASE"/>
    <property type="match status" value="1"/>
</dbReference>
<dbReference type="PROSITE" id="PS51910">
    <property type="entry name" value="GH18_2"/>
    <property type="match status" value="1"/>
</dbReference>
<keyword evidence="7" id="KW-0624">Polysaccharide degradation</keyword>
<dbReference type="InterPro" id="IPR017853">
    <property type="entry name" value="GH"/>
</dbReference>
<dbReference type="PROSITE" id="PS01095">
    <property type="entry name" value="GH18_1"/>
    <property type="match status" value="1"/>
</dbReference>
<feature type="chain" id="PRO_5016579595" evidence="11">
    <location>
        <begin position="22"/>
        <end position="1124"/>
    </location>
</feature>
<keyword evidence="8" id="KW-1015">Disulfide bond</keyword>
<evidence type="ECO:0000256" key="1">
    <source>
        <dbReference type="ARBA" id="ARBA00000822"/>
    </source>
</evidence>
<evidence type="ECO:0000259" key="13">
    <source>
        <dbReference type="PROSITE" id="PS51910"/>
    </source>
</evidence>
<gene>
    <name evidence="14" type="primary">CHIT1_1</name>
    <name evidence="14" type="ORF">Hypma_007440</name>
</gene>
<dbReference type="SUPFAM" id="SSF54556">
    <property type="entry name" value="Chitinase insertion domain"/>
    <property type="match status" value="1"/>
</dbReference>
<evidence type="ECO:0000256" key="10">
    <source>
        <dbReference type="SAM" id="MobiDB-lite"/>
    </source>
</evidence>
<evidence type="ECO:0000256" key="2">
    <source>
        <dbReference type="ARBA" id="ARBA00022669"/>
    </source>
</evidence>
<dbReference type="InterPro" id="IPR001223">
    <property type="entry name" value="Glyco_hydro18_cat"/>
</dbReference>
<dbReference type="GO" id="GO:0000272">
    <property type="term" value="P:polysaccharide catabolic process"/>
    <property type="evidence" value="ECO:0007669"/>
    <property type="project" value="UniProtKB-KW"/>
</dbReference>
<evidence type="ECO:0000256" key="5">
    <source>
        <dbReference type="ARBA" id="ARBA00023277"/>
    </source>
</evidence>
<keyword evidence="6 9" id="KW-0326">Glycosidase</keyword>
<sequence>MRVSLGLTPLLGLFTLRLVAGQFTCSPTQPCEIGCCTQFGSCGLGPESCGPENCISNCDRKSDCDPGWGSQWSNAESCPLNVCCSRFGFCGTTEEFCGNVTVTAPSCSGSSSSKRTIGYYEAWGITRPCDKMYPEGIPIGAYTHLNFAFAFIDPSSFKVAPMSSDDPALYSRFTALKNTNPGLETWISIGGWSMNDPEQPTATTFSDLAGSSDAQSRFFASTLSFLETYGFDGVDLDWEYPVAPERSGKDADFENYVTFLQNFRNALHSSGHTYGLTITIPSSFWYMQHFDVVEIEKTIDWFNIMSYDLHGTWDSTNKFLGPFIASHTNLTEIDNALSLLWRNNIKPENVVLGLGFYGRSFTLADPSCTTPGCVFTSGARAGECTQSVGTLSFAEIQRIVAKGATVTTDEAAAVKMVVYDTDQWVSYDDEETFKLKIDYANSHCLGGTMVWAASTDDAKGTAASAMSKSTGRKAISLLSSTRPDPISSCQLGECGQSCPAGLSPAQRSDGKNKGNTGTNTGCSGDDSRLYCCPSNDMPTCTWRGTAPFCKGKCHDGEVEVTSSTSGTGAECWTGHKVLCCTKTASDSAASECRWTGSAPFCSGPFGQADCPSDQKALTSSNYGAGGEQPCSIGQKSFCCDQPPPYEGCDWYYHGGNFWGEIPFACTGTCPAGKAVIATDPTGCFSGYGAFCCNNPSTTNDPLVADFRRRIEAFASDPTCKAGQKHYSKRDTDDSQSLRHLEKRTSLNTADFTLLLQQLSQIVLGGGQTFQQNLMANDYETTYGDRFGLHIPDIAGFYGDWPNMDRLSLSESLMCLGDDADTILADYHQSRSHICVNPCASSSLKRDTLPAVASLLTSDWQNITLARNKTALPARNLGDSEHPTNTGVEGEPSWGLMVQAIINGLMALEYEQIILTRTSETILEVVWNLPRGNGAGGIDPNYQDENPGDATQNPDRYVVFHFHTHHITNRAGVRRPGIHAVVAFHGQGYGGGTRPRVDGNDAAGRNRRARVLNCGPTAPDELFWYPGEITNQDAAGFGDWALLMTQFANYMVAQGILTEATYTGATQGQLRLNPPDECGFETFDWGTYRSSRQFGPNGGPAPGPGGGGGSGPTTGGDNEQDNDGV</sequence>
<dbReference type="STRING" id="39966.A0A369K242"/>
<feature type="signal peptide" evidence="11">
    <location>
        <begin position="1"/>
        <end position="21"/>
    </location>
</feature>
<dbReference type="InterPro" id="IPR029070">
    <property type="entry name" value="Chitinase_insertion_sf"/>
</dbReference>
<dbReference type="PROSITE" id="PS50941">
    <property type="entry name" value="CHIT_BIND_I_2"/>
    <property type="match status" value="1"/>
</dbReference>
<evidence type="ECO:0000256" key="11">
    <source>
        <dbReference type="SAM" id="SignalP"/>
    </source>
</evidence>
<feature type="domain" description="GH18" evidence="13">
    <location>
        <begin position="114"/>
        <end position="473"/>
    </location>
</feature>
<dbReference type="Gene3D" id="3.20.20.80">
    <property type="entry name" value="Glycosidases"/>
    <property type="match status" value="1"/>
</dbReference>
<dbReference type="Proteomes" id="UP000076154">
    <property type="component" value="Unassembled WGS sequence"/>
</dbReference>
<keyword evidence="3 9" id="KW-0378">Hydrolase</keyword>
<dbReference type="SUPFAM" id="SSF51445">
    <property type="entry name" value="(Trans)glycosidases"/>
    <property type="match status" value="1"/>
</dbReference>
<feature type="disulfide bond" evidence="8">
    <location>
        <begin position="78"/>
        <end position="90"/>
    </location>
</feature>
<dbReference type="GO" id="GO:0008843">
    <property type="term" value="F:endochitinase activity"/>
    <property type="evidence" value="ECO:0007669"/>
    <property type="project" value="UniProtKB-EC"/>
</dbReference>
<evidence type="ECO:0000259" key="12">
    <source>
        <dbReference type="PROSITE" id="PS50941"/>
    </source>
</evidence>
<evidence type="ECO:0000256" key="4">
    <source>
        <dbReference type="ARBA" id="ARBA00023024"/>
    </source>
</evidence>
<keyword evidence="2 8" id="KW-0147">Chitin-binding</keyword>
<evidence type="ECO:0000256" key="9">
    <source>
        <dbReference type="RuleBase" id="RU000489"/>
    </source>
</evidence>
<keyword evidence="15" id="KW-1185">Reference proteome</keyword>
<accession>A0A369K242</accession>
<dbReference type="PROSITE" id="PS00026">
    <property type="entry name" value="CHIT_BIND_I_1"/>
    <property type="match status" value="1"/>
</dbReference>
<dbReference type="InterPro" id="IPR001579">
    <property type="entry name" value="Glyco_hydro_18_chit_AS"/>
</dbReference>
<dbReference type="PANTHER" id="PTHR11177:SF333">
    <property type="entry name" value="CHITINASE"/>
    <property type="match status" value="1"/>
</dbReference>
<dbReference type="SMART" id="SM00636">
    <property type="entry name" value="Glyco_18"/>
    <property type="match status" value="1"/>
</dbReference>
<keyword evidence="4" id="KW-0146">Chitin degradation</keyword>
<comment type="caution">
    <text evidence="14">The sequence shown here is derived from an EMBL/GenBank/DDBJ whole genome shotgun (WGS) entry which is preliminary data.</text>
</comment>
<dbReference type="Gene3D" id="3.30.60.10">
    <property type="entry name" value="Endochitinase-like"/>
    <property type="match status" value="1"/>
</dbReference>
<keyword evidence="5" id="KW-0119">Carbohydrate metabolism</keyword>
<evidence type="ECO:0000313" key="14">
    <source>
        <dbReference type="EMBL" id="RDB24966.1"/>
    </source>
</evidence>
<dbReference type="AlphaFoldDB" id="A0A369K242"/>
<evidence type="ECO:0000256" key="6">
    <source>
        <dbReference type="ARBA" id="ARBA00023295"/>
    </source>
</evidence>
<feature type="compositionally biased region" description="Gly residues" evidence="10">
    <location>
        <begin position="1095"/>
        <end position="1113"/>
    </location>
</feature>
<protein>
    <submittedName>
        <fullName evidence="14">Chitotriosidase-1</fullName>
    </submittedName>
</protein>
<organism evidence="14 15">
    <name type="scientific">Hypsizygus marmoreus</name>
    <name type="common">White beech mushroom</name>
    <name type="synonym">Agaricus marmoreus</name>
    <dbReference type="NCBI Taxonomy" id="39966"/>
    <lineage>
        <taxon>Eukaryota</taxon>
        <taxon>Fungi</taxon>
        <taxon>Dikarya</taxon>
        <taxon>Basidiomycota</taxon>
        <taxon>Agaricomycotina</taxon>
        <taxon>Agaricomycetes</taxon>
        <taxon>Agaricomycetidae</taxon>
        <taxon>Agaricales</taxon>
        <taxon>Tricholomatineae</taxon>
        <taxon>Lyophyllaceae</taxon>
        <taxon>Hypsizygus</taxon>
    </lineage>
</organism>
<dbReference type="InterPro" id="IPR036861">
    <property type="entry name" value="Endochitinase-like_sf"/>
</dbReference>
<dbReference type="SMART" id="SM00270">
    <property type="entry name" value="ChtBD1"/>
    <property type="match status" value="2"/>
</dbReference>